<keyword evidence="7" id="KW-1185">Reference proteome</keyword>
<dbReference type="Pfam" id="PF00171">
    <property type="entry name" value="Aldedh"/>
    <property type="match status" value="1"/>
</dbReference>
<reference evidence="6" key="1">
    <citation type="journal article" date="2014" name="Int. J. Syst. Evol. Microbiol.">
        <title>Complete genome sequence of Corynebacterium casei LMG S-19264T (=DSM 44701T), isolated from a smear-ripened cheese.</title>
        <authorList>
            <consortium name="US DOE Joint Genome Institute (JGI-PGF)"/>
            <person name="Walter F."/>
            <person name="Albersmeier A."/>
            <person name="Kalinowski J."/>
            <person name="Ruckert C."/>
        </authorList>
    </citation>
    <scope>NUCLEOTIDE SEQUENCE</scope>
    <source>
        <strain evidence="6">CGMCC 4.7299</strain>
    </source>
</reference>
<dbReference type="FunFam" id="3.40.605.10:FF:000001">
    <property type="entry name" value="Aldehyde dehydrogenase 1"/>
    <property type="match status" value="1"/>
</dbReference>
<dbReference type="InterPro" id="IPR016161">
    <property type="entry name" value="Ald_DH/histidinol_DH"/>
</dbReference>
<comment type="similarity">
    <text evidence="1 4">Belongs to the aldehyde dehydrogenase family.</text>
</comment>
<keyword evidence="2 4" id="KW-0560">Oxidoreductase</keyword>
<dbReference type="InterPro" id="IPR016160">
    <property type="entry name" value="Ald_DH_CS_CYS"/>
</dbReference>
<gene>
    <name evidence="6" type="ORF">GCM10012284_20350</name>
</gene>
<dbReference type="InterPro" id="IPR016162">
    <property type="entry name" value="Ald_DH_N"/>
</dbReference>
<evidence type="ECO:0000256" key="4">
    <source>
        <dbReference type="RuleBase" id="RU003345"/>
    </source>
</evidence>
<comment type="caution">
    <text evidence="6">The sequence shown here is derived from an EMBL/GenBank/DDBJ whole genome shotgun (WGS) entry which is preliminary data.</text>
</comment>
<dbReference type="GO" id="GO:0016620">
    <property type="term" value="F:oxidoreductase activity, acting on the aldehyde or oxo group of donors, NAD or NADP as acceptor"/>
    <property type="evidence" value="ECO:0007669"/>
    <property type="project" value="InterPro"/>
</dbReference>
<evidence type="ECO:0000313" key="7">
    <source>
        <dbReference type="Proteomes" id="UP000656042"/>
    </source>
</evidence>
<dbReference type="RefSeq" id="WP_189078890.1">
    <property type="nucleotide sequence ID" value="NZ_BMMX01000006.1"/>
</dbReference>
<evidence type="ECO:0000259" key="5">
    <source>
        <dbReference type="Pfam" id="PF00171"/>
    </source>
</evidence>
<evidence type="ECO:0000256" key="1">
    <source>
        <dbReference type="ARBA" id="ARBA00009986"/>
    </source>
</evidence>
<dbReference type="SUPFAM" id="SSF53720">
    <property type="entry name" value="ALDH-like"/>
    <property type="match status" value="1"/>
</dbReference>
<dbReference type="Proteomes" id="UP000656042">
    <property type="component" value="Unassembled WGS sequence"/>
</dbReference>
<reference evidence="6" key="2">
    <citation type="submission" date="2020-09" db="EMBL/GenBank/DDBJ databases">
        <authorList>
            <person name="Sun Q."/>
            <person name="Zhou Y."/>
        </authorList>
    </citation>
    <scope>NUCLEOTIDE SEQUENCE</scope>
    <source>
        <strain evidence="6">CGMCC 4.7299</strain>
    </source>
</reference>
<evidence type="ECO:0000256" key="3">
    <source>
        <dbReference type="PROSITE-ProRule" id="PRU10007"/>
    </source>
</evidence>
<dbReference type="Gene3D" id="3.40.605.10">
    <property type="entry name" value="Aldehyde Dehydrogenase, Chain A, domain 1"/>
    <property type="match status" value="1"/>
</dbReference>
<dbReference type="PANTHER" id="PTHR43111:SF1">
    <property type="entry name" value="ALDEHYDE DEHYDROGENASE B-RELATED"/>
    <property type="match status" value="1"/>
</dbReference>
<feature type="domain" description="Aldehyde dehydrogenase" evidence="5">
    <location>
        <begin position="37"/>
        <end position="494"/>
    </location>
</feature>
<sequence>MTIYSPPGSEGAIVAYQTRYDHYIGGQYVPPVKGQYFTNPSPVTGQDFCEIARGTAEDVDRALDAAHGAAAAWGRTAAAERATMLNRIADRIEENLEKLAVAEAWENGKPVRETLAADLPLAVDHFRYFAGALRAQEGSLGEIDDDTVAYHFHEPLGVVGQIIPWNFPILMATWKLAPALAAGNAVVLKPAEQTPASIHYLMSLIGDLIPPGVLNIVNGFGVEAGKPLASSNRVAKVAFTGETTTGRLIMQYASENLIPVTLELGGKSPNLFFDDVSARDDDFMDKALEGFAMFALNQGEVCTCPSRALIQQGHYADFLAAGVKRVENLKQGNPLDTETQVGAQASNDQMEKILSYLDIGRQEGAKVLVGGARADMPGDLSGGYYVQPTIFEGANSMRVFQEEIFGPVVSVTSFSDFADAVKIANDTLYGLGAGVWTRDINQAYRAGREIKAGRVWTNCYHQYPAHAAFGGYKQSGIGRENHKMMLEHYQQTKNLLVSYSTGAAGLF</sequence>
<dbReference type="InterPro" id="IPR015590">
    <property type="entry name" value="Aldehyde_DH_dom"/>
</dbReference>
<dbReference type="InterPro" id="IPR029510">
    <property type="entry name" value="Ald_DH_CS_GLU"/>
</dbReference>
<dbReference type="Gene3D" id="3.40.309.10">
    <property type="entry name" value="Aldehyde Dehydrogenase, Chain A, domain 2"/>
    <property type="match status" value="1"/>
</dbReference>
<dbReference type="EMBL" id="BMMX01000006">
    <property type="protein sequence ID" value="GGK86000.1"/>
    <property type="molecule type" value="Genomic_DNA"/>
</dbReference>
<dbReference type="PROSITE" id="PS00070">
    <property type="entry name" value="ALDEHYDE_DEHYDR_CYS"/>
    <property type="match status" value="1"/>
</dbReference>
<name>A0A8J3FP11_9ACTN</name>
<feature type="active site" evidence="3">
    <location>
        <position position="263"/>
    </location>
</feature>
<evidence type="ECO:0000313" key="6">
    <source>
        <dbReference type="EMBL" id="GGK86000.1"/>
    </source>
</evidence>
<dbReference type="PANTHER" id="PTHR43111">
    <property type="entry name" value="ALDEHYDE DEHYDROGENASE B-RELATED"/>
    <property type="match status" value="1"/>
</dbReference>
<dbReference type="AlphaFoldDB" id="A0A8J3FP11"/>
<protein>
    <submittedName>
        <fullName evidence="6">Putative aldehyde dehydrogenase</fullName>
    </submittedName>
</protein>
<dbReference type="FunFam" id="3.40.309.10:FF:000012">
    <property type="entry name" value="Betaine aldehyde dehydrogenase"/>
    <property type="match status" value="1"/>
</dbReference>
<accession>A0A8J3FP11</accession>
<evidence type="ECO:0000256" key="2">
    <source>
        <dbReference type="ARBA" id="ARBA00023002"/>
    </source>
</evidence>
<proteinExistence type="inferred from homology"/>
<dbReference type="InterPro" id="IPR016163">
    <property type="entry name" value="Ald_DH_C"/>
</dbReference>
<dbReference type="PROSITE" id="PS00687">
    <property type="entry name" value="ALDEHYDE_DEHYDR_GLU"/>
    <property type="match status" value="1"/>
</dbReference>
<organism evidence="6 7">
    <name type="scientific">Mangrovihabitans endophyticus</name>
    <dbReference type="NCBI Taxonomy" id="1751298"/>
    <lineage>
        <taxon>Bacteria</taxon>
        <taxon>Bacillati</taxon>
        <taxon>Actinomycetota</taxon>
        <taxon>Actinomycetes</taxon>
        <taxon>Micromonosporales</taxon>
        <taxon>Micromonosporaceae</taxon>
        <taxon>Mangrovihabitans</taxon>
    </lineage>
</organism>